<accession>A0A9W6XVY9</accession>
<comment type="caution">
    <text evidence="1">The sequence shown here is derived from an EMBL/GenBank/DDBJ whole genome shotgun (WGS) entry which is preliminary data.</text>
</comment>
<dbReference type="EMBL" id="BSXT01001969">
    <property type="protein sequence ID" value="GMF46436.1"/>
    <property type="molecule type" value="Genomic_DNA"/>
</dbReference>
<sequence length="124" mass="13602">MALNATPPLINVDPPTAYEPYLNANPPKLPVCMPGVVTKKLVVEERMVPDAICAHENEFIQSSDAEFPTISILVVQHTIVGGVCRREDHAVWVVREPHEADAISLGQNRLGHPVEHNCFVSAQC</sequence>
<evidence type="ECO:0000313" key="1">
    <source>
        <dbReference type="EMBL" id="GMF46436.1"/>
    </source>
</evidence>
<protein>
    <submittedName>
        <fullName evidence="1">Unnamed protein product</fullName>
    </submittedName>
</protein>
<dbReference type="Proteomes" id="UP001165121">
    <property type="component" value="Unassembled WGS sequence"/>
</dbReference>
<evidence type="ECO:0000313" key="2">
    <source>
        <dbReference type="Proteomes" id="UP001165121"/>
    </source>
</evidence>
<keyword evidence="2" id="KW-1185">Reference proteome</keyword>
<dbReference type="AlphaFoldDB" id="A0A9W6XVY9"/>
<name>A0A9W6XVY9_9STRA</name>
<proteinExistence type="predicted"/>
<organism evidence="1 2">
    <name type="scientific">Phytophthora fragariaefolia</name>
    <dbReference type="NCBI Taxonomy" id="1490495"/>
    <lineage>
        <taxon>Eukaryota</taxon>
        <taxon>Sar</taxon>
        <taxon>Stramenopiles</taxon>
        <taxon>Oomycota</taxon>
        <taxon>Peronosporomycetes</taxon>
        <taxon>Peronosporales</taxon>
        <taxon>Peronosporaceae</taxon>
        <taxon>Phytophthora</taxon>
    </lineage>
</organism>
<reference evidence="1" key="1">
    <citation type="submission" date="2023-04" db="EMBL/GenBank/DDBJ databases">
        <title>Phytophthora fragariaefolia NBRC 109709.</title>
        <authorList>
            <person name="Ichikawa N."/>
            <person name="Sato H."/>
            <person name="Tonouchi N."/>
        </authorList>
    </citation>
    <scope>NUCLEOTIDE SEQUENCE</scope>
    <source>
        <strain evidence="1">NBRC 109709</strain>
    </source>
</reference>
<gene>
    <name evidence="1" type="ORF">Pfra01_001707900</name>
</gene>